<accession>A0A0F9CMC9</accession>
<reference evidence="1" key="1">
    <citation type="journal article" date="2015" name="Nature">
        <title>Complex archaea that bridge the gap between prokaryotes and eukaryotes.</title>
        <authorList>
            <person name="Spang A."/>
            <person name="Saw J.H."/>
            <person name="Jorgensen S.L."/>
            <person name="Zaremba-Niedzwiedzka K."/>
            <person name="Martijn J."/>
            <person name="Lind A.E."/>
            <person name="van Eijk R."/>
            <person name="Schleper C."/>
            <person name="Guy L."/>
            <person name="Ettema T.J."/>
        </authorList>
    </citation>
    <scope>NUCLEOTIDE SEQUENCE</scope>
</reference>
<name>A0A0F9CMC9_9ZZZZ</name>
<comment type="caution">
    <text evidence="1">The sequence shown here is derived from an EMBL/GenBank/DDBJ whole genome shotgun (WGS) entry which is preliminary data.</text>
</comment>
<dbReference type="EMBL" id="LAZR01032577">
    <property type="protein sequence ID" value="KKL50493.1"/>
    <property type="molecule type" value="Genomic_DNA"/>
</dbReference>
<sequence length="88" mass="9137">ADTADMTHRGAIAGLRVLHGPFTGSPGRRFSALAYVGLSTFPHLRGSTTTGIVYQAGSDDPDAAGKRGGVIRGGGTILAVRTRIHTEY</sequence>
<proteinExistence type="predicted"/>
<evidence type="ECO:0000313" key="1">
    <source>
        <dbReference type="EMBL" id="KKL50493.1"/>
    </source>
</evidence>
<protein>
    <submittedName>
        <fullName evidence="1">Uncharacterized protein</fullName>
    </submittedName>
</protein>
<gene>
    <name evidence="1" type="ORF">LCGC14_2304920</name>
</gene>
<feature type="non-terminal residue" evidence="1">
    <location>
        <position position="1"/>
    </location>
</feature>
<organism evidence="1">
    <name type="scientific">marine sediment metagenome</name>
    <dbReference type="NCBI Taxonomy" id="412755"/>
    <lineage>
        <taxon>unclassified sequences</taxon>
        <taxon>metagenomes</taxon>
        <taxon>ecological metagenomes</taxon>
    </lineage>
</organism>
<dbReference type="AlphaFoldDB" id="A0A0F9CMC9"/>